<evidence type="ECO:0000313" key="6">
    <source>
        <dbReference type="Proteomes" id="UP000186303"/>
    </source>
</evidence>
<organism evidence="5 6">
    <name type="scientific">Malassezia sympodialis (strain ATCC 42132)</name>
    <name type="common">Atopic eczema-associated yeast</name>
    <dbReference type="NCBI Taxonomy" id="1230383"/>
    <lineage>
        <taxon>Eukaryota</taxon>
        <taxon>Fungi</taxon>
        <taxon>Dikarya</taxon>
        <taxon>Basidiomycota</taxon>
        <taxon>Ustilaginomycotina</taxon>
        <taxon>Malasseziomycetes</taxon>
        <taxon>Malasseziales</taxon>
        <taxon>Malasseziaceae</taxon>
        <taxon>Malassezia</taxon>
    </lineage>
</organism>
<feature type="compositionally biased region" description="Pro residues" evidence="4">
    <location>
        <begin position="1064"/>
        <end position="1073"/>
    </location>
</feature>
<dbReference type="InterPro" id="IPR011333">
    <property type="entry name" value="SKP1/BTB/POZ_sf"/>
</dbReference>
<feature type="compositionally biased region" description="Pro residues" evidence="4">
    <location>
        <begin position="1091"/>
        <end position="1106"/>
    </location>
</feature>
<proteinExistence type="predicted"/>
<dbReference type="InterPro" id="IPR009091">
    <property type="entry name" value="RCC1/BLIP-II"/>
</dbReference>
<dbReference type="Pfam" id="PF12796">
    <property type="entry name" value="Ank_2"/>
    <property type="match status" value="1"/>
</dbReference>
<keyword evidence="6" id="KW-1185">Reference proteome</keyword>
<dbReference type="InterPro" id="IPR051625">
    <property type="entry name" value="Signaling_Regulatory_Domain"/>
</dbReference>
<evidence type="ECO:0000256" key="1">
    <source>
        <dbReference type="ARBA" id="ARBA00022737"/>
    </source>
</evidence>
<feature type="repeat" description="RCC1" evidence="3">
    <location>
        <begin position="162"/>
        <end position="227"/>
    </location>
</feature>
<feature type="region of interest" description="Disordered" evidence="4">
    <location>
        <begin position="27"/>
        <end position="46"/>
    </location>
</feature>
<dbReference type="SUPFAM" id="SSF50985">
    <property type="entry name" value="RCC1/BLIP-II"/>
    <property type="match status" value="1"/>
</dbReference>
<dbReference type="PROSITE" id="PS50012">
    <property type="entry name" value="RCC1_3"/>
    <property type="match status" value="3"/>
</dbReference>
<dbReference type="Proteomes" id="UP000186303">
    <property type="component" value="Chromosome 5"/>
</dbReference>
<dbReference type="InterPro" id="IPR002110">
    <property type="entry name" value="Ankyrin_rpt"/>
</dbReference>
<dbReference type="PANTHER" id="PTHR22872:SF2">
    <property type="entry name" value="INHIBITOR OF BRUTON TYROSINE KINASE"/>
    <property type="match status" value="1"/>
</dbReference>
<gene>
    <name evidence="5" type="ORF">MSYG_3505</name>
</gene>
<dbReference type="OrthoDB" id="1893551at2759"/>
<feature type="region of interest" description="Disordered" evidence="4">
    <location>
        <begin position="1061"/>
        <end position="1297"/>
    </location>
</feature>
<reference evidence="6" key="1">
    <citation type="journal article" date="2017" name="Nucleic Acids Res.">
        <title>Proteogenomics produces comprehensive and highly accurate protein-coding gene annotation in a complete genome assembly of Malassezia sympodialis.</title>
        <authorList>
            <person name="Zhu Y."/>
            <person name="Engstroem P.G."/>
            <person name="Tellgren-Roth C."/>
            <person name="Baudo C.D."/>
            <person name="Kennell J.C."/>
            <person name="Sun S."/>
            <person name="Billmyre R.B."/>
            <person name="Schroeder M.S."/>
            <person name="Andersson A."/>
            <person name="Holm T."/>
            <person name="Sigurgeirsson B."/>
            <person name="Wu G."/>
            <person name="Sankaranarayanan S.R."/>
            <person name="Siddharthan R."/>
            <person name="Sanyal K."/>
            <person name="Lundeberg J."/>
            <person name="Nystedt B."/>
            <person name="Boekhout T."/>
            <person name="Dawson T.L. Jr."/>
            <person name="Heitman J."/>
            <person name="Scheynius A."/>
            <person name="Lehtioe J."/>
        </authorList>
    </citation>
    <scope>NUCLEOTIDE SEQUENCE [LARGE SCALE GENOMIC DNA]</scope>
    <source>
        <strain evidence="6">ATCC 42132</strain>
    </source>
</reference>
<evidence type="ECO:0000256" key="4">
    <source>
        <dbReference type="SAM" id="MobiDB-lite"/>
    </source>
</evidence>
<dbReference type="SMART" id="SM00248">
    <property type="entry name" value="ANK"/>
    <property type="match status" value="2"/>
</dbReference>
<feature type="compositionally biased region" description="Pro residues" evidence="4">
    <location>
        <begin position="1039"/>
        <end position="1049"/>
    </location>
</feature>
<dbReference type="SUPFAM" id="SSF48403">
    <property type="entry name" value="Ankyrin repeat"/>
    <property type="match status" value="1"/>
</dbReference>
<keyword evidence="1" id="KW-0677">Repeat</keyword>
<dbReference type="Gene3D" id="3.30.710.10">
    <property type="entry name" value="Potassium Channel Kv1.1, Chain A"/>
    <property type="match status" value="1"/>
</dbReference>
<feature type="region of interest" description="Disordered" evidence="4">
    <location>
        <begin position="594"/>
        <end position="624"/>
    </location>
</feature>
<evidence type="ECO:0000313" key="5">
    <source>
        <dbReference type="EMBL" id="SHO79157.1"/>
    </source>
</evidence>
<dbReference type="EMBL" id="LT671825">
    <property type="protein sequence ID" value="SHO79157.1"/>
    <property type="molecule type" value="Genomic_DNA"/>
</dbReference>
<protein>
    <submittedName>
        <fullName evidence="5">Uncharacterized protein</fullName>
    </submittedName>
</protein>
<dbReference type="OMA" id="FEFVLRY"/>
<feature type="repeat" description="RCC1" evidence="3">
    <location>
        <begin position="364"/>
        <end position="415"/>
    </location>
</feature>
<dbReference type="Gene3D" id="1.25.40.20">
    <property type="entry name" value="Ankyrin repeat-containing domain"/>
    <property type="match status" value="1"/>
</dbReference>
<evidence type="ECO:0000256" key="2">
    <source>
        <dbReference type="PROSITE-ProRule" id="PRU00023"/>
    </source>
</evidence>
<feature type="region of interest" description="Disordered" evidence="4">
    <location>
        <begin position="1035"/>
        <end position="1054"/>
    </location>
</feature>
<dbReference type="InterPro" id="IPR036770">
    <property type="entry name" value="Ankyrin_rpt-contain_sf"/>
</dbReference>
<name>A0A1M8A9Z4_MALS4</name>
<sequence length="1297" mass="142125">MLSVPSLIDCWHVRDLPRFRRVLKGNPTERTAAQKRSPASFGSSYGSLPPGPCAPAEVNRRDLFGRTVLHLLCASDDPAALDYLQLLLTHPSVNCNLQDQESGWTALHRALYAGNLHIALLLLERANIDTRIRDYEGLTAFDLYNTTVPGTCPRPEDAQNGGLLFVWGGNRNYNLGLGHANDHGLAERLKLPPPKVGASARAGSRFDRPLIRDMSFSRWHTVLATNEARANVYVCGIGTHGRLGRMPQTQPTLERLQDWNESAQCVIAAPDHTVLVTTSGAVYTLGLNRMAPLGYVVEEGLGTVASSSGTHRSHVPTGAGASIGLHGAELDVQVTPRRVLGPLKKECVLGAAASRLHTAVFTADALYTWGTNNGQLGYDRHAAPVQVQPRRVTLITAPIRQVVASDFATACLLESSDVVVLHGDAHFRVTFPSPQSNVDPSLFRPRQTHPKPTIRKLTCSGTMFAALSELGDLFTFTLEHPSTTGAKVVPPRPQLVWSVRRKFSAVRDVAIGSEGSLILCTADGHVYVRERRIDMKSKARAKFQAVPYLQRIVRVTANETGSYAALQAPSHLAPMPVHSPALEDELRQLAPALANPPSIDDTFDHSPPSPDSDSDSDSESLSSSRLRRAGAQARAILQRVSSPNDFAALTLSDTDRRAGCDALLLVEHGMFAVPVHRLLVAVRVPHLAQALWHGGSANDTSVSCDKGVWIVRYDTLSLLSALFLVLYLYTDDVPPVWSASISHAIAPLSRECGISPAPVRAELLACTTSWHLDALHAYLERGLASSPMPTLHTQFAALFAKVAAHAPLSQLPDADVVLHLADMDVACHSLFLRRSPMLQSVLDWHHARGASGPVEVDMHHWTWPVVRVGLMYLYTDADVALFQHTDEDKSPDQFIDFILDVLQLADELLLTRLQLISLTFLAPRVHPTNLAALLTDALCLNAPPFTKACMDYATRHLEMLLERGCLATLAAPERMRLTAHIQNVQDAYMRRSLARDRLFALTLKHQDYVAELDLPKPSLQMACLKVPKRLKSPKVVPVELPPPSASPAPPDEDSLLFAMDDVAPAPPKVPPAPAWQTVGSRPPQRPRRSGPIPPAPTPPIVSPPDIPRLAVSESAVPRWGTSPPTPAPALPRVTPQAQSVFHMPVAPKVSQKERKRQQQTQRPSVPTVDKPAWSAKGKGRAEAWGMSPVSSPSLGAASTPPPLSFAQIQAQQERDLSLELAQQHQPKSFAQILHEEEHVREREERERSEAEAFERWFEEESRRVQQQQASQRSERRSTPRRGKRRGKPNPATARIDD</sequence>
<evidence type="ECO:0000256" key="3">
    <source>
        <dbReference type="PROSITE-ProRule" id="PRU00235"/>
    </source>
</evidence>
<feature type="repeat" description="ANK" evidence="2">
    <location>
        <begin position="102"/>
        <end position="135"/>
    </location>
</feature>
<dbReference type="InterPro" id="IPR000408">
    <property type="entry name" value="Reg_chr_condens"/>
</dbReference>
<dbReference type="PROSITE" id="PS50088">
    <property type="entry name" value="ANK_REPEAT"/>
    <property type="match status" value="1"/>
</dbReference>
<dbReference type="Gene3D" id="2.130.10.30">
    <property type="entry name" value="Regulator of chromosome condensation 1/beta-lactamase-inhibitor protein II"/>
    <property type="match status" value="2"/>
</dbReference>
<dbReference type="PANTHER" id="PTHR22872">
    <property type="entry name" value="BTK-BINDING PROTEIN-RELATED"/>
    <property type="match status" value="1"/>
</dbReference>
<dbReference type="VEuPathDB" id="FungiDB:MSYG_3505"/>
<feature type="compositionally biased region" description="Basic residues" evidence="4">
    <location>
        <begin position="1278"/>
        <end position="1287"/>
    </location>
</feature>
<feature type="repeat" description="RCC1" evidence="3">
    <location>
        <begin position="230"/>
        <end position="279"/>
    </location>
</feature>
<keyword evidence="2" id="KW-0040">ANK repeat</keyword>
<accession>A0A1M8A9Z4</accession>
<dbReference type="STRING" id="1230383.A0A1M8A9Z4"/>
<feature type="compositionally biased region" description="Basic and acidic residues" evidence="4">
    <location>
        <begin position="1233"/>
        <end position="1263"/>
    </location>
</feature>